<dbReference type="RefSeq" id="WP_073304090.1">
    <property type="nucleotide sequence ID" value="NZ_BOQQ01000003.1"/>
</dbReference>
<dbReference type="GO" id="GO:0046983">
    <property type="term" value="F:protein dimerization activity"/>
    <property type="evidence" value="ECO:0007669"/>
    <property type="project" value="InterPro"/>
</dbReference>
<dbReference type="PANTHER" id="PTHR41263:SF1">
    <property type="entry name" value="ASPARTYL-PHOSPHATE PHOSPHATASE YISI"/>
    <property type="match status" value="1"/>
</dbReference>
<dbReference type="InterPro" id="IPR053028">
    <property type="entry name" value="Spo0E-like_phosphatase"/>
</dbReference>
<evidence type="ECO:0000313" key="4">
    <source>
        <dbReference type="Proteomes" id="UP000216207"/>
    </source>
</evidence>
<proteinExistence type="predicted"/>
<sequence length="51" mass="6049">MIYIDIEVKRNEMHLMAGKYGMTSKKTVQCSQELDVLLNCLESHRYRKTDK</sequence>
<reference evidence="3 4" key="1">
    <citation type="submission" date="2017-07" db="EMBL/GenBank/DDBJ databases">
        <title>Isolation and whole genome analysis of endospore-forming bacteria from heroin.</title>
        <authorList>
            <person name="Kalinowski J."/>
            <person name="Ahrens B."/>
            <person name="Al-Dilaimi A."/>
            <person name="Winkler A."/>
            <person name="Wibberg D."/>
            <person name="Schleenbecker U."/>
            <person name="Ruckert C."/>
            <person name="Wolfel R."/>
            <person name="Grass G."/>
        </authorList>
    </citation>
    <scope>NUCLEOTIDE SEQUENCE [LARGE SCALE GENOMIC DNA]</scope>
    <source>
        <strain evidence="2 3">7523-2</strain>
        <strain evidence="1 4">7539</strain>
    </source>
</reference>
<evidence type="ECO:0000313" key="1">
    <source>
        <dbReference type="EMBL" id="PAE90830.1"/>
    </source>
</evidence>
<dbReference type="Gene3D" id="4.10.280.10">
    <property type="entry name" value="Helix-loop-helix DNA-binding domain"/>
    <property type="match status" value="1"/>
</dbReference>
<dbReference type="Proteomes" id="UP000216133">
    <property type="component" value="Unassembled WGS sequence"/>
</dbReference>
<gene>
    <name evidence="2" type="ORF">CHH61_11405</name>
    <name evidence="1" type="ORF">CHH72_02830</name>
</gene>
<protein>
    <submittedName>
        <fullName evidence="2">Aspartyl-phosphate phosphatase Spo0E family protein</fullName>
    </submittedName>
</protein>
<evidence type="ECO:0000313" key="3">
    <source>
        <dbReference type="Proteomes" id="UP000216133"/>
    </source>
</evidence>
<dbReference type="InterPro" id="IPR018540">
    <property type="entry name" value="Spo0E-like"/>
</dbReference>
<dbReference type="Proteomes" id="UP000216207">
    <property type="component" value="Unassembled WGS sequence"/>
</dbReference>
<comment type="caution">
    <text evidence="2">The sequence shown here is derived from an EMBL/GenBank/DDBJ whole genome shotgun (WGS) entry which is preliminary data.</text>
</comment>
<organism evidence="2 3">
    <name type="scientific">Shouchella clausii</name>
    <name type="common">Alkalihalobacillus clausii</name>
    <dbReference type="NCBI Taxonomy" id="79880"/>
    <lineage>
        <taxon>Bacteria</taxon>
        <taxon>Bacillati</taxon>
        <taxon>Bacillota</taxon>
        <taxon>Bacilli</taxon>
        <taxon>Bacillales</taxon>
        <taxon>Bacillaceae</taxon>
        <taxon>Shouchella</taxon>
    </lineage>
</organism>
<dbReference type="SUPFAM" id="SSF140500">
    <property type="entry name" value="BAS1536-like"/>
    <property type="match status" value="1"/>
</dbReference>
<dbReference type="PANTHER" id="PTHR41263">
    <property type="entry name" value="ASPARTYL-PHOSPHATE PHOSPHATASE YISI"/>
    <property type="match status" value="1"/>
</dbReference>
<accession>A0A268S296</accession>
<dbReference type="EMBL" id="NPBS01000059">
    <property type="protein sequence ID" value="PAF25831.1"/>
    <property type="molecule type" value="Genomic_DNA"/>
</dbReference>
<dbReference type="InterPro" id="IPR036638">
    <property type="entry name" value="HLH_DNA-bd_sf"/>
</dbReference>
<dbReference type="AlphaFoldDB" id="A0A268S296"/>
<evidence type="ECO:0000313" key="2">
    <source>
        <dbReference type="EMBL" id="PAF25831.1"/>
    </source>
</evidence>
<dbReference type="EMBL" id="NPCC01000004">
    <property type="protein sequence ID" value="PAE90830.1"/>
    <property type="molecule type" value="Genomic_DNA"/>
</dbReference>
<dbReference type="GeneID" id="86926165"/>
<dbReference type="GO" id="GO:0043937">
    <property type="term" value="P:regulation of sporulation"/>
    <property type="evidence" value="ECO:0007669"/>
    <property type="project" value="InterPro"/>
</dbReference>
<dbReference type="Pfam" id="PF09388">
    <property type="entry name" value="SpoOE-like"/>
    <property type="match status" value="1"/>
</dbReference>
<name>A0A268S296_SHOCL</name>
<dbReference type="InterPro" id="IPR037208">
    <property type="entry name" value="Spo0E-like_sf"/>
</dbReference>